<dbReference type="Proteomes" id="UP000277928">
    <property type="component" value="Unassembled WGS sequence"/>
</dbReference>
<gene>
    <name evidence="3" type="ORF">NLS_LOCUS6744</name>
</gene>
<evidence type="ECO:0000313" key="3">
    <source>
        <dbReference type="EMBL" id="VDK84648.1"/>
    </source>
</evidence>
<dbReference type="Pfam" id="PF01391">
    <property type="entry name" value="Collagen"/>
    <property type="match status" value="1"/>
</dbReference>
<dbReference type="PANTHER" id="PTHR24637:SF420">
    <property type="entry name" value="NEMATODE CUTICLE COLLAGEN N-TERMINAL DOMAIN-CONTAINING PROTEIN"/>
    <property type="match status" value="1"/>
</dbReference>
<dbReference type="InterPro" id="IPR008160">
    <property type="entry name" value="Collagen"/>
</dbReference>
<feature type="compositionally biased region" description="Polar residues" evidence="2">
    <location>
        <begin position="352"/>
        <end position="364"/>
    </location>
</feature>
<dbReference type="STRING" id="42156.A0A3P6UYC4"/>
<dbReference type="OMA" id="YPVHGHP"/>
<feature type="compositionally biased region" description="Pro residues" evidence="2">
    <location>
        <begin position="183"/>
        <end position="192"/>
    </location>
</feature>
<sequence>MQLLPDECTGNSKGGSGCDGLFGDLRLKCCGAAANDALPQSGTDIIHAFSGRTVQEIGKFPILPCMRGICLYEFEMENILRRLLAKIYQIMAQSGDIWKQIALVGNKVRKSRSDNFNMPFTGTFPSDACCACSQGLPGVRGPPGKDGIPGKAGEPGKDGANGRNGAYLPAPPPGANSCQKCPAGPPGPPGFPGPKGERGKSGPPGKPGRTGEPSRPGPPGPPGLRGEPGPPGPKGPQGDRGRVLNGAPPGPTGPPGRVGPRGAPGIKGHDGKAGQPGNQGARGAVGERGTPGDPGLPGPPGLPGEPGLPGSCSHCPGVVPSLNLIVSPEAYTRKPTISQTKANAPSAEVVQTAENPHSNLNSEPNDNDREYLWILK</sequence>
<dbReference type="OrthoDB" id="5983381at2759"/>
<feature type="compositionally biased region" description="Pro residues" evidence="2">
    <location>
        <begin position="215"/>
        <end position="234"/>
    </location>
</feature>
<dbReference type="AlphaFoldDB" id="A0A3P6UYC4"/>
<keyword evidence="4" id="KW-1185">Reference proteome</keyword>
<reference evidence="3 4" key="1">
    <citation type="submission" date="2018-08" db="EMBL/GenBank/DDBJ databases">
        <authorList>
            <person name="Laetsch R D."/>
            <person name="Stevens L."/>
            <person name="Kumar S."/>
            <person name="Blaxter L. M."/>
        </authorList>
    </citation>
    <scope>NUCLEOTIDE SEQUENCE [LARGE SCALE GENOMIC DNA]</scope>
</reference>
<keyword evidence="1" id="KW-0677">Repeat</keyword>
<evidence type="ECO:0008006" key="5">
    <source>
        <dbReference type="Google" id="ProtNLM"/>
    </source>
</evidence>
<proteinExistence type="predicted"/>
<dbReference type="EMBL" id="UYRX01000624">
    <property type="protein sequence ID" value="VDK84648.1"/>
    <property type="molecule type" value="Genomic_DNA"/>
</dbReference>
<name>A0A3P6UYC4_LITSI</name>
<dbReference type="PANTHER" id="PTHR24637">
    <property type="entry name" value="COLLAGEN"/>
    <property type="match status" value="1"/>
</dbReference>
<feature type="region of interest" description="Disordered" evidence="2">
    <location>
        <begin position="140"/>
        <end position="309"/>
    </location>
</feature>
<evidence type="ECO:0000256" key="2">
    <source>
        <dbReference type="SAM" id="MobiDB-lite"/>
    </source>
</evidence>
<feature type="region of interest" description="Disordered" evidence="2">
    <location>
        <begin position="339"/>
        <end position="369"/>
    </location>
</feature>
<accession>A0A3P6UYC4</accession>
<protein>
    <recommendedName>
        <fullName evidence="5">Nematode cuticle collagen N-terminal domain-containing protein</fullName>
    </recommendedName>
</protein>
<organism evidence="3 4">
    <name type="scientific">Litomosoides sigmodontis</name>
    <name type="common">Filarial nematode worm</name>
    <dbReference type="NCBI Taxonomy" id="42156"/>
    <lineage>
        <taxon>Eukaryota</taxon>
        <taxon>Metazoa</taxon>
        <taxon>Ecdysozoa</taxon>
        <taxon>Nematoda</taxon>
        <taxon>Chromadorea</taxon>
        <taxon>Rhabditida</taxon>
        <taxon>Spirurina</taxon>
        <taxon>Spiruromorpha</taxon>
        <taxon>Filarioidea</taxon>
        <taxon>Onchocercidae</taxon>
        <taxon>Litomosoides</taxon>
    </lineage>
</organism>
<evidence type="ECO:0000313" key="4">
    <source>
        <dbReference type="Proteomes" id="UP000277928"/>
    </source>
</evidence>
<evidence type="ECO:0000256" key="1">
    <source>
        <dbReference type="ARBA" id="ARBA00022737"/>
    </source>
</evidence>
<feature type="compositionally biased region" description="Pro residues" evidence="2">
    <location>
        <begin position="294"/>
        <end position="303"/>
    </location>
</feature>